<feature type="region of interest" description="Disordered" evidence="1">
    <location>
        <begin position="126"/>
        <end position="225"/>
    </location>
</feature>
<sequence>GRACLALIAAIHCVKETKQQRIDTVGIWAQAVAACATLLPVYTLGSHHATLSFALQQYQNSFCQLVAHKMPGKNFLTVNSRLEQAYQLQQGSLHRQHVTAMADWENERLNTSRLLKSIRRCSSDEEPLSVKFLGPPTRKRAPRKAQERQQPLPPQNSAAGLQAPETVDRPKPLTANRLQQPQKPSGSTPRYVERSKTFAAATTVAKAPAASTSAAAPGGRRRQRTPLPTKLERFYTNLGETKSSCGLTVVDATQTEGFLRGSYTLSKADWLEKLARIDPEFFKNVQNTGDDASSSADEEEAEDS</sequence>
<dbReference type="Proteomes" id="UP000095280">
    <property type="component" value="Unplaced"/>
</dbReference>
<dbReference type="AlphaFoldDB" id="A0A1I8I1T6"/>
<dbReference type="WBParaSite" id="maker-uti_cns_0009408-snap-gene-0.4-mRNA-1">
    <property type="protein sequence ID" value="maker-uti_cns_0009408-snap-gene-0.4-mRNA-1"/>
    <property type="gene ID" value="maker-uti_cns_0009408-snap-gene-0.4"/>
</dbReference>
<evidence type="ECO:0000313" key="3">
    <source>
        <dbReference type="WBParaSite" id="maker-uti_cns_0009408-snap-gene-0.4-mRNA-1"/>
    </source>
</evidence>
<protein>
    <submittedName>
        <fullName evidence="3">TROVE domain-containing protein</fullName>
    </submittedName>
</protein>
<feature type="compositionally biased region" description="Low complexity" evidence="1">
    <location>
        <begin position="197"/>
        <end position="217"/>
    </location>
</feature>
<evidence type="ECO:0000256" key="1">
    <source>
        <dbReference type="SAM" id="MobiDB-lite"/>
    </source>
</evidence>
<reference evidence="3" key="1">
    <citation type="submission" date="2016-11" db="UniProtKB">
        <authorList>
            <consortium name="WormBaseParasite"/>
        </authorList>
    </citation>
    <scope>IDENTIFICATION</scope>
</reference>
<evidence type="ECO:0000313" key="2">
    <source>
        <dbReference type="Proteomes" id="UP000095280"/>
    </source>
</evidence>
<accession>A0A1I8I1T6</accession>
<proteinExistence type="predicted"/>
<name>A0A1I8I1T6_9PLAT</name>
<keyword evidence="2" id="KW-1185">Reference proteome</keyword>
<organism evidence="2 3">
    <name type="scientific">Macrostomum lignano</name>
    <dbReference type="NCBI Taxonomy" id="282301"/>
    <lineage>
        <taxon>Eukaryota</taxon>
        <taxon>Metazoa</taxon>
        <taxon>Spiralia</taxon>
        <taxon>Lophotrochozoa</taxon>
        <taxon>Platyhelminthes</taxon>
        <taxon>Rhabditophora</taxon>
        <taxon>Macrostomorpha</taxon>
        <taxon>Macrostomida</taxon>
        <taxon>Macrostomidae</taxon>
        <taxon>Macrostomum</taxon>
    </lineage>
</organism>
<feature type="region of interest" description="Disordered" evidence="1">
    <location>
        <begin position="283"/>
        <end position="304"/>
    </location>
</feature>
<feature type="compositionally biased region" description="Polar residues" evidence="1">
    <location>
        <begin position="176"/>
        <end position="188"/>
    </location>
</feature>